<evidence type="ECO:0000256" key="1">
    <source>
        <dbReference type="SAM" id="Phobius"/>
    </source>
</evidence>
<feature type="transmembrane region" description="Helical" evidence="1">
    <location>
        <begin position="167"/>
        <end position="189"/>
    </location>
</feature>
<keyword evidence="1" id="KW-0472">Membrane</keyword>
<dbReference type="EMBL" id="FWWY01000001">
    <property type="protein sequence ID" value="SMC02127.1"/>
    <property type="molecule type" value="Genomic_DNA"/>
</dbReference>
<dbReference type="AlphaFoldDB" id="A0A1W1W758"/>
<keyword evidence="1" id="KW-0812">Transmembrane</keyword>
<proteinExistence type="predicted"/>
<protein>
    <recommendedName>
        <fullName evidence="2">CAAX prenyl protease 2/Lysostaphin resistance protein A-like domain-containing protein</fullName>
    </recommendedName>
</protein>
<dbReference type="PANTHER" id="PTHR39430:SF1">
    <property type="entry name" value="PROTEASE"/>
    <property type="match status" value="1"/>
</dbReference>
<feature type="transmembrane region" description="Helical" evidence="1">
    <location>
        <begin position="70"/>
        <end position="87"/>
    </location>
</feature>
<dbReference type="GO" id="GO:0004175">
    <property type="term" value="F:endopeptidase activity"/>
    <property type="evidence" value="ECO:0007669"/>
    <property type="project" value="UniProtKB-ARBA"/>
</dbReference>
<feature type="transmembrane region" description="Helical" evidence="1">
    <location>
        <begin position="94"/>
        <end position="116"/>
    </location>
</feature>
<name>A0A1W1W758_SULTA</name>
<dbReference type="PANTHER" id="PTHR39430">
    <property type="entry name" value="MEMBRANE-ASSOCIATED PROTEASE-RELATED"/>
    <property type="match status" value="1"/>
</dbReference>
<feature type="domain" description="CAAX prenyl protease 2/Lysostaphin resistance protein A-like" evidence="2">
    <location>
        <begin position="40"/>
        <end position="131"/>
    </location>
</feature>
<accession>A0A1W1W758</accession>
<sequence length="190" mass="20980">MAIVWSFVGSIVAFLGVWAILQRSERITVQVPSPRPSPGALARLLVLIFIMAVIEEGIFRWLLIGEGHRIMGLGPAFALSVILFTVAHRHNGPLSFLATMNLILVSLILGVVFWWWGFLSAVVAHFGWNAMEWLTGFTISGEKTRPLLPSPKERLIEGYPYGPESHWSATIIMMICLSLLIAPGVGPLLH</sequence>
<dbReference type="InterPro" id="IPR003675">
    <property type="entry name" value="Rce1/LyrA-like_dom"/>
</dbReference>
<dbReference type="Proteomes" id="UP000192660">
    <property type="component" value="Unassembled WGS sequence"/>
</dbReference>
<organism evidence="3 4">
    <name type="scientific">Sulfobacillus thermosulfidooxidans (strain DSM 9293 / VKM B-1269 / AT-1)</name>
    <dbReference type="NCBI Taxonomy" id="929705"/>
    <lineage>
        <taxon>Bacteria</taxon>
        <taxon>Bacillati</taxon>
        <taxon>Bacillota</taxon>
        <taxon>Clostridia</taxon>
        <taxon>Eubacteriales</taxon>
        <taxon>Clostridiales Family XVII. Incertae Sedis</taxon>
        <taxon>Sulfobacillus</taxon>
    </lineage>
</organism>
<evidence type="ECO:0000259" key="2">
    <source>
        <dbReference type="Pfam" id="PF02517"/>
    </source>
</evidence>
<dbReference type="STRING" id="28034.BFX07_02675"/>
<dbReference type="Pfam" id="PF02517">
    <property type="entry name" value="Rce1-like"/>
    <property type="match status" value="1"/>
</dbReference>
<evidence type="ECO:0000313" key="3">
    <source>
        <dbReference type="EMBL" id="SMC02127.1"/>
    </source>
</evidence>
<dbReference type="OrthoDB" id="2082954at2"/>
<evidence type="ECO:0000313" key="4">
    <source>
        <dbReference type="Proteomes" id="UP000192660"/>
    </source>
</evidence>
<feature type="transmembrane region" description="Helical" evidence="1">
    <location>
        <begin position="41"/>
        <end position="64"/>
    </location>
</feature>
<keyword evidence="1" id="KW-1133">Transmembrane helix</keyword>
<keyword evidence="4" id="KW-1185">Reference proteome</keyword>
<dbReference type="RefSeq" id="WP_084660840.1">
    <property type="nucleotide sequence ID" value="NZ_FWWY01000001.1"/>
</dbReference>
<gene>
    <name evidence="3" type="ORF">SAMN00768000_0345</name>
</gene>
<feature type="transmembrane region" description="Helical" evidence="1">
    <location>
        <begin position="6"/>
        <end position="21"/>
    </location>
</feature>
<reference evidence="4" key="1">
    <citation type="submission" date="2017-04" db="EMBL/GenBank/DDBJ databases">
        <authorList>
            <person name="Varghese N."/>
            <person name="Submissions S."/>
        </authorList>
    </citation>
    <scope>NUCLEOTIDE SEQUENCE [LARGE SCALE GENOMIC DNA]</scope>
    <source>
        <strain evidence="4">DSM 9293</strain>
    </source>
</reference>
<dbReference type="GO" id="GO:0080120">
    <property type="term" value="P:CAAX-box protein maturation"/>
    <property type="evidence" value="ECO:0007669"/>
    <property type="project" value="UniProtKB-ARBA"/>
</dbReference>